<name>A0A812Q486_9DINO</name>
<protein>
    <submittedName>
        <fullName evidence="2">UidB protein</fullName>
    </submittedName>
</protein>
<dbReference type="OrthoDB" id="46716at2759"/>
<evidence type="ECO:0000313" key="2">
    <source>
        <dbReference type="EMBL" id="CAE7391523.1"/>
    </source>
</evidence>
<reference evidence="2" key="1">
    <citation type="submission" date="2021-02" db="EMBL/GenBank/DDBJ databases">
        <authorList>
            <person name="Dougan E. K."/>
            <person name="Rhodes N."/>
            <person name="Thang M."/>
            <person name="Chan C."/>
        </authorList>
    </citation>
    <scope>NUCLEOTIDE SEQUENCE</scope>
</reference>
<gene>
    <name evidence="2" type="primary">uidB</name>
    <name evidence="2" type="ORF">SNAT2548_LOCUS21339</name>
</gene>
<feature type="compositionally biased region" description="Polar residues" evidence="1">
    <location>
        <begin position="1"/>
        <end position="17"/>
    </location>
</feature>
<evidence type="ECO:0000256" key="1">
    <source>
        <dbReference type="SAM" id="MobiDB-lite"/>
    </source>
</evidence>
<feature type="region of interest" description="Disordered" evidence="1">
    <location>
        <begin position="1"/>
        <end position="32"/>
    </location>
</feature>
<dbReference type="AlphaFoldDB" id="A0A812Q486"/>
<sequence length="433" mass="46577">MTQPPSSRMGSWTTSKLTEPELPDGLESFNGSDQCATPFRSHAWRRAAPPEGATATPEATDLHVVSLRKPRDSVRACPARSCWTWKERVLGDGHDFFIPRPRTARRLSSVIRSTSSPEVPVEEAAVLGNCKRFDVYLALGAPAAPESVCRHVADVAAQQMACFSLQQGSWLEGMKTWLFQATSGFDFPELVSSHSRLGTVAGSKGVQSDAKALRKVLEVRSGPQAVASYCAAVAAGLEGRPKDAFNPCSARDAHIMLQLKRTLEAVTSTDDAFGGPPCGKRLGLVFRIALEVGKGVRNPQRLPQLDQLQAYGEGRLARAPRAAAAAAAEAAERTILEPAVAKCAGKLRGFRHAGRVRALRAQAAKLFQQLELGSTTAVELQTARRRLNRLLHAPSLALKDGAEIDQEAVLADVQSLVSTTLQTSTSSPTEDKR</sequence>
<evidence type="ECO:0000313" key="3">
    <source>
        <dbReference type="Proteomes" id="UP000604046"/>
    </source>
</evidence>
<comment type="caution">
    <text evidence="2">The sequence shown here is derived from an EMBL/GenBank/DDBJ whole genome shotgun (WGS) entry which is preliminary data.</text>
</comment>
<accession>A0A812Q486</accession>
<organism evidence="2 3">
    <name type="scientific">Symbiodinium natans</name>
    <dbReference type="NCBI Taxonomy" id="878477"/>
    <lineage>
        <taxon>Eukaryota</taxon>
        <taxon>Sar</taxon>
        <taxon>Alveolata</taxon>
        <taxon>Dinophyceae</taxon>
        <taxon>Suessiales</taxon>
        <taxon>Symbiodiniaceae</taxon>
        <taxon>Symbiodinium</taxon>
    </lineage>
</organism>
<dbReference type="Proteomes" id="UP000604046">
    <property type="component" value="Unassembled WGS sequence"/>
</dbReference>
<dbReference type="EMBL" id="CAJNDS010002247">
    <property type="protein sequence ID" value="CAE7391523.1"/>
    <property type="molecule type" value="Genomic_DNA"/>
</dbReference>
<proteinExistence type="predicted"/>
<keyword evidence="3" id="KW-1185">Reference proteome</keyword>